<evidence type="ECO:0000313" key="1">
    <source>
        <dbReference type="EMBL" id="RVW47160.1"/>
    </source>
</evidence>
<protein>
    <recommendedName>
        <fullName evidence="4">Retrotransposon Copia-like N-terminal domain-containing protein</fullName>
    </recommendedName>
</protein>
<dbReference type="AlphaFoldDB" id="A0A438JNL9"/>
<gene>
    <name evidence="2" type="ORF">CK203_016995</name>
    <name evidence="1" type="ORF">CK203_070151</name>
</gene>
<comment type="caution">
    <text evidence="2">The sequence shown here is derived from an EMBL/GenBank/DDBJ whole genome shotgun (WGS) entry which is preliminary data.</text>
</comment>
<organism evidence="2 3">
    <name type="scientific">Vitis vinifera</name>
    <name type="common">Grape</name>
    <dbReference type="NCBI Taxonomy" id="29760"/>
    <lineage>
        <taxon>Eukaryota</taxon>
        <taxon>Viridiplantae</taxon>
        <taxon>Streptophyta</taxon>
        <taxon>Embryophyta</taxon>
        <taxon>Tracheophyta</taxon>
        <taxon>Spermatophyta</taxon>
        <taxon>Magnoliopsida</taxon>
        <taxon>eudicotyledons</taxon>
        <taxon>Gunneridae</taxon>
        <taxon>Pentapetalae</taxon>
        <taxon>rosids</taxon>
        <taxon>Vitales</taxon>
        <taxon>Vitaceae</taxon>
        <taxon>Viteae</taxon>
        <taxon>Vitis</taxon>
    </lineage>
</organism>
<dbReference type="EMBL" id="QGNW01000034">
    <property type="protein sequence ID" value="RVX10522.1"/>
    <property type="molecule type" value="Genomic_DNA"/>
</dbReference>
<proteinExistence type="predicted"/>
<evidence type="ECO:0000313" key="3">
    <source>
        <dbReference type="Proteomes" id="UP000288805"/>
    </source>
</evidence>
<dbReference type="PANTHER" id="PTHR37610">
    <property type="entry name" value="CCHC-TYPE DOMAIN-CONTAINING PROTEIN"/>
    <property type="match status" value="1"/>
</dbReference>
<evidence type="ECO:0000313" key="2">
    <source>
        <dbReference type="EMBL" id="RVX10522.1"/>
    </source>
</evidence>
<evidence type="ECO:0008006" key="4">
    <source>
        <dbReference type="Google" id="ProtNLM"/>
    </source>
</evidence>
<dbReference type="PANTHER" id="PTHR37610:SF38">
    <property type="entry name" value="RETROTRANSPOSON COPIA-LIKE N-TERMINAL DOMAIN-CONTAINING PROTEIN"/>
    <property type="match status" value="1"/>
</dbReference>
<reference evidence="2 3" key="1">
    <citation type="journal article" date="2018" name="PLoS Genet.">
        <title>Population sequencing reveals clonal diversity and ancestral inbreeding in the grapevine cultivar Chardonnay.</title>
        <authorList>
            <person name="Roach M.J."/>
            <person name="Johnson D.L."/>
            <person name="Bohlmann J."/>
            <person name="van Vuuren H.J."/>
            <person name="Jones S.J."/>
            <person name="Pretorius I.S."/>
            <person name="Schmidt S.A."/>
            <person name="Borneman A.R."/>
        </authorList>
    </citation>
    <scope>NUCLEOTIDE SEQUENCE [LARGE SCALE GENOMIC DNA]</scope>
    <source>
        <strain evidence="3">cv. Chardonnay</strain>
        <strain evidence="2">I10V1</strain>
        <tissue evidence="2">Leaf</tissue>
    </source>
</reference>
<accession>A0A438JNL9</accession>
<name>A0A438JNL9_VITVI</name>
<dbReference type="Proteomes" id="UP000288805">
    <property type="component" value="Unassembled WGS sequence"/>
</dbReference>
<dbReference type="EMBL" id="QGNW01001287">
    <property type="protein sequence ID" value="RVW47160.1"/>
    <property type="molecule type" value="Genomic_DNA"/>
</dbReference>
<sequence length="153" mass="17493">MAEVMNKASTPNAAVDTVPIGIKLDGSNYALWSQVVEMFISKRDKLGTENTIVKGWLINTMDSSLISTFIRYPTTKEVWDAIAVTFFDGSDIAQVYELRRQEERVYVFIDDLDDRLDQVRSTVLQMQPFFTIEQSLRVRLVGNGATNSVREWF</sequence>